<dbReference type="InterPro" id="IPR032623">
    <property type="entry name" value="FecR_N"/>
</dbReference>
<dbReference type="InterPro" id="IPR012373">
    <property type="entry name" value="Ferrdict_sens_TM"/>
</dbReference>
<evidence type="ECO:0000313" key="3">
    <source>
        <dbReference type="EMBL" id="MYM35054.1"/>
    </source>
</evidence>
<accession>A0ABW9V5V4</accession>
<feature type="domain" description="FecR N-terminal" evidence="2">
    <location>
        <begin position="14"/>
        <end position="55"/>
    </location>
</feature>
<dbReference type="PIRSF" id="PIRSF018266">
    <property type="entry name" value="FecR"/>
    <property type="match status" value="1"/>
</dbReference>
<dbReference type="Proteomes" id="UP000449678">
    <property type="component" value="Unassembled WGS sequence"/>
</dbReference>
<evidence type="ECO:0000259" key="1">
    <source>
        <dbReference type="Pfam" id="PF04773"/>
    </source>
</evidence>
<protein>
    <submittedName>
        <fullName evidence="3">DUF4880 domain-containing protein</fullName>
    </submittedName>
</protein>
<evidence type="ECO:0000259" key="2">
    <source>
        <dbReference type="Pfam" id="PF16220"/>
    </source>
</evidence>
<dbReference type="InterPro" id="IPR006860">
    <property type="entry name" value="FecR"/>
</dbReference>
<sequence>MNAAHDAIPFATLEQAAEWYAVLRSGKVADEERRRWAAWLAADDANRQAWARVESIGQGVSFAKDAPEAASSALVAANQLRQRRKMLKTLTLAAITGGLGWQLSRQDELRATIAGLMATHRTGVGESNRLRLADGTQLWLNTHTAVDDRYDAKQRQLVLHHGEILIETHTDAQQPSRPFVVHSRQGSMRALGTRFEVRQFDDHTRLGVSEGRVEVMPLGASSPHIIEAGQEVRFSRHAISPADRLPPARQAWTHGMLIAQDLPLAQFLAELSRYRHGHLGCDPAVADLRVVGGFPLRDTDQALAMLEAALPVRAHAVMPWWVTVKPWQNYRTFRFPFSRVARKAE</sequence>
<comment type="caution">
    <text evidence="3">The sequence shown here is derived from an EMBL/GenBank/DDBJ whole genome shotgun (WGS) entry which is preliminary data.</text>
</comment>
<dbReference type="RefSeq" id="WP_160990445.1">
    <property type="nucleotide sequence ID" value="NZ_WWCO01000007.1"/>
</dbReference>
<dbReference type="PANTHER" id="PTHR30273">
    <property type="entry name" value="PERIPLASMIC SIGNAL SENSOR AND SIGMA FACTOR ACTIVATOR FECR-RELATED"/>
    <property type="match status" value="1"/>
</dbReference>
<dbReference type="Pfam" id="PF16220">
    <property type="entry name" value="DUF4880"/>
    <property type="match status" value="1"/>
</dbReference>
<name>A0ABW9V5V4_9BURK</name>
<dbReference type="Gene3D" id="2.60.120.1440">
    <property type="match status" value="1"/>
</dbReference>
<organism evidence="3 4">
    <name type="scientific">Duganella lactea</name>
    <dbReference type="NCBI Taxonomy" id="2692173"/>
    <lineage>
        <taxon>Bacteria</taxon>
        <taxon>Pseudomonadati</taxon>
        <taxon>Pseudomonadota</taxon>
        <taxon>Betaproteobacteria</taxon>
        <taxon>Burkholderiales</taxon>
        <taxon>Oxalobacteraceae</taxon>
        <taxon>Telluria group</taxon>
        <taxon>Duganella</taxon>
    </lineage>
</organism>
<proteinExistence type="predicted"/>
<feature type="domain" description="FecR protein" evidence="1">
    <location>
        <begin position="119"/>
        <end position="214"/>
    </location>
</feature>
<gene>
    <name evidence="3" type="ORF">GTP38_11980</name>
</gene>
<reference evidence="3 4" key="1">
    <citation type="submission" date="2019-12" db="EMBL/GenBank/DDBJ databases">
        <title>Novel species isolated from a subtropical stream in China.</title>
        <authorList>
            <person name="Lu H."/>
        </authorList>
    </citation>
    <scope>NUCLEOTIDE SEQUENCE [LARGE SCALE GENOMIC DNA]</scope>
    <source>
        <strain evidence="3 4">FT94W</strain>
    </source>
</reference>
<dbReference type="Pfam" id="PF04773">
    <property type="entry name" value="FecR"/>
    <property type="match status" value="1"/>
</dbReference>
<keyword evidence="4" id="KW-1185">Reference proteome</keyword>
<dbReference type="EMBL" id="WWCO01000007">
    <property type="protein sequence ID" value="MYM35054.1"/>
    <property type="molecule type" value="Genomic_DNA"/>
</dbReference>
<evidence type="ECO:0000313" key="4">
    <source>
        <dbReference type="Proteomes" id="UP000449678"/>
    </source>
</evidence>
<dbReference type="PANTHER" id="PTHR30273:SF2">
    <property type="entry name" value="PROTEIN FECR"/>
    <property type="match status" value="1"/>
</dbReference>